<evidence type="ECO:0000256" key="3">
    <source>
        <dbReference type="ARBA" id="ARBA00022670"/>
    </source>
</evidence>
<evidence type="ECO:0000256" key="6">
    <source>
        <dbReference type="ARBA" id="ARBA00022833"/>
    </source>
</evidence>
<reference evidence="9 11" key="1">
    <citation type="journal article" date="2015" name="Genome Announc.">
        <title>Expanding the biotechnology potential of lactobacilli through comparative genomics of 213 strains and associated genera.</title>
        <authorList>
            <person name="Sun Z."/>
            <person name="Harris H.M."/>
            <person name="McCann A."/>
            <person name="Guo C."/>
            <person name="Argimon S."/>
            <person name="Zhang W."/>
            <person name="Yang X."/>
            <person name="Jeffery I.B."/>
            <person name="Cooney J.C."/>
            <person name="Kagawa T.F."/>
            <person name="Liu W."/>
            <person name="Song Y."/>
            <person name="Salvetti E."/>
            <person name="Wrobel A."/>
            <person name="Rasinkangas P."/>
            <person name="Parkhill J."/>
            <person name="Rea M.C."/>
            <person name="O'Sullivan O."/>
            <person name="Ritari J."/>
            <person name="Douillard F.P."/>
            <person name="Paul Ross R."/>
            <person name="Yang R."/>
            <person name="Briner A.E."/>
            <person name="Felis G.E."/>
            <person name="de Vos W.M."/>
            <person name="Barrangou R."/>
            <person name="Klaenhammer T.R."/>
            <person name="Caufield P.W."/>
            <person name="Cui Y."/>
            <person name="Zhang H."/>
            <person name="O'Toole P.W."/>
        </authorList>
    </citation>
    <scope>NUCLEOTIDE SEQUENCE [LARGE SCALE GENOMIC DNA]</scope>
    <source>
        <strain evidence="9 11">DSM 22301</strain>
    </source>
</reference>
<dbReference type="InterPro" id="IPR010964">
    <property type="entry name" value="M20A_pepV-rel"/>
</dbReference>
<dbReference type="EMBL" id="FOGK01000012">
    <property type="protein sequence ID" value="SER66971.1"/>
    <property type="molecule type" value="Genomic_DNA"/>
</dbReference>
<dbReference type="PANTHER" id="PTHR43808">
    <property type="entry name" value="ACETYLORNITHINE DEACETYLASE"/>
    <property type="match status" value="1"/>
</dbReference>
<dbReference type="Gene3D" id="3.30.70.360">
    <property type="match status" value="2"/>
</dbReference>
<dbReference type="SUPFAM" id="SSF53187">
    <property type="entry name" value="Zn-dependent exopeptidases"/>
    <property type="match status" value="1"/>
</dbReference>
<dbReference type="OrthoDB" id="9761532at2"/>
<dbReference type="STRING" id="319653.SAMN04487973_11269"/>
<dbReference type="NCBIfam" id="TIGR01887">
    <property type="entry name" value="dipeptidaselike"/>
    <property type="match status" value="1"/>
</dbReference>
<keyword evidence="6" id="KW-0862">Zinc</keyword>
<comment type="caution">
    <text evidence="9">The sequence shown here is derived from an EMBL/GenBank/DDBJ whole genome shotgun (WGS) entry which is preliminary data.</text>
</comment>
<dbReference type="GeneID" id="76043776"/>
<dbReference type="GO" id="GO:0008237">
    <property type="term" value="F:metallopeptidase activity"/>
    <property type="evidence" value="ECO:0007669"/>
    <property type="project" value="UniProtKB-KW"/>
</dbReference>
<evidence type="ECO:0000256" key="5">
    <source>
        <dbReference type="ARBA" id="ARBA00022801"/>
    </source>
</evidence>
<dbReference type="InterPro" id="IPR001261">
    <property type="entry name" value="ArgE/DapE_CS"/>
</dbReference>
<sequence length="438" mass="48850">MKQDVKVKINSTKIDFLHDLRQMLQIKSVKGEPAFEAPFGKGPKEALQFAAQLGKSYGFKTEIVDNSAVSIQWGDDDTHYVGIFGHLDVVPAGSNWSVSPFDLTKREKKFFGRGILDNKGPSMACLYGMKLLKEMGMKPAKTIRLVLGSDEENESADMERYLKHMSAPDIGFTPDCKYPAVYGERGIVSYEITTPIPNDELDSFQILNPKAQSSDHVPDLIKAVLTHQEIEVTGKRSPSNAPELGVNAITLLAKKIDGIPDVSVNMRAYFHWLASLHNEHYGHNLGIEFEDHDSGKLIMTPYQLEKKSGKLILSIAIRYPVSVSENQVTQAIQTHVLPNSTIRIVRSMPGVMHKKEAVWIKQLSKVYEQVTGLDGTPVTTTGATYARKVPNIIAFGPSFPGQKGIAHKQDEYMDEQDLFTNMEIYMKSMMVLGQMEDD</sequence>
<dbReference type="Gene3D" id="3.40.630.10">
    <property type="entry name" value="Zn peptidases"/>
    <property type="match status" value="1"/>
</dbReference>
<dbReference type="Proteomes" id="UP000051749">
    <property type="component" value="Unassembled WGS sequence"/>
</dbReference>
<dbReference type="PANTHER" id="PTHR43808:SF31">
    <property type="entry name" value="N-ACETYL-L-CITRULLINE DEACETYLASE"/>
    <property type="match status" value="1"/>
</dbReference>
<evidence type="ECO:0000313" key="10">
    <source>
        <dbReference type="EMBL" id="SER66971.1"/>
    </source>
</evidence>
<keyword evidence="4" id="KW-0479">Metal-binding</keyword>
<dbReference type="GO" id="GO:0006508">
    <property type="term" value="P:proteolysis"/>
    <property type="evidence" value="ECO:0007669"/>
    <property type="project" value="UniProtKB-KW"/>
</dbReference>
<evidence type="ECO:0000256" key="1">
    <source>
        <dbReference type="ARBA" id="ARBA00001947"/>
    </source>
</evidence>
<dbReference type="AlphaFoldDB" id="A0A0R2K6E4"/>
<evidence type="ECO:0000313" key="11">
    <source>
        <dbReference type="Proteomes" id="UP000051749"/>
    </source>
</evidence>
<dbReference type="Proteomes" id="UP000182818">
    <property type="component" value="Unassembled WGS sequence"/>
</dbReference>
<evidence type="ECO:0000256" key="7">
    <source>
        <dbReference type="ARBA" id="ARBA00022997"/>
    </source>
</evidence>
<dbReference type="EMBL" id="JQBY01000013">
    <property type="protein sequence ID" value="KRN82170.1"/>
    <property type="molecule type" value="Genomic_DNA"/>
</dbReference>
<dbReference type="InterPro" id="IPR036264">
    <property type="entry name" value="Bact_exopeptidase_dim_dom"/>
</dbReference>
<dbReference type="RefSeq" id="WP_057806677.1">
    <property type="nucleotide sequence ID" value="NZ_BJYP01000024.1"/>
</dbReference>
<evidence type="ECO:0000313" key="9">
    <source>
        <dbReference type="EMBL" id="KRN82170.1"/>
    </source>
</evidence>
<comment type="similarity">
    <text evidence="2">Belongs to the peptidase M20A family.</text>
</comment>
<accession>A0A0R2K6E4</accession>
<keyword evidence="3" id="KW-0645">Protease</keyword>
<evidence type="ECO:0000256" key="8">
    <source>
        <dbReference type="ARBA" id="ARBA00023049"/>
    </source>
</evidence>
<comment type="cofactor">
    <cofactor evidence="1">
        <name>Zn(2+)</name>
        <dbReference type="ChEBI" id="CHEBI:29105"/>
    </cofactor>
</comment>
<dbReference type="InterPro" id="IPR002933">
    <property type="entry name" value="Peptidase_M20"/>
</dbReference>
<evidence type="ECO:0000256" key="2">
    <source>
        <dbReference type="ARBA" id="ARBA00006247"/>
    </source>
</evidence>
<keyword evidence="8" id="KW-0482">Metalloprotease</keyword>
<organism evidence="9 11">
    <name type="scientific">Pediococcus ethanolidurans</name>
    <dbReference type="NCBI Taxonomy" id="319653"/>
    <lineage>
        <taxon>Bacteria</taxon>
        <taxon>Bacillati</taxon>
        <taxon>Bacillota</taxon>
        <taxon>Bacilli</taxon>
        <taxon>Lactobacillales</taxon>
        <taxon>Lactobacillaceae</taxon>
        <taxon>Pediococcus</taxon>
    </lineage>
</organism>
<dbReference type="GO" id="GO:0008777">
    <property type="term" value="F:acetylornithine deacetylase activity"/>
    <property type="evidence" value="ECO:0007669"/>
    <property type="project" value="TreeGrafter"/>
</dbReference>
<keyword evidence="7" id="KW-0224">Dipeptidase</keyword>
<dbReference type="Pfam" id="PF01546">
    <property type="entry name" value="Peptidase_M20"/>
    <property type="match status" value="1"/>
</dbReference>
<proteinExistence type="inferred from homology"/>
<dbReference type="PROSITE" id="PS00758">
    <property type="entry name" value="ARGE_DAPE_CPG2_1"/>
    <property type="match status" value="1"/>
</dbReference>
<dbReference type="InterPro" id="IPR050072">
    <property type="entry name" value="Peptidase_M20A"/>
</dbReference>
<evidence type="ECO:0000256" key="4">
    <source>
        <dbReference type="ARBA" id="ARBA00022723"/>
    </source>
</evidence>
<dbReference type="GO" id="GO:0008270">
    <property type="term" value="F:zinc ion binding"/>
    <property type="evidence" value="ECO:0007669"/>
    <property type="project" value="InterPro"/>
</dbReference>
<dbReference type="SUPFAM" id="SSF55031">
    <property type="entry name" value="Bacterial exopeptidase dimerisation domain"/>
    <property type="match status" value="1"/>
</dbReference>
<protein>
    <submittedName>
        <fullName evidence="9 10">Dipeptidase</fullName>
    </submittedName>
</protein>
<keyword evidence="12" id="KW-1185">Reference proteome</keyword>
<name>A0A0R2K6E4_9LACO</name>
<gene>
    <name evidence="9" type="ORF">IV87_GL000404</name>
    <name evidence="10" type="ORF">SAMN04487973_11269</name>
</gene>
<dbReference type="GO" id="GO:0016805">
    <property type="term" value="F:dipeptidase activity"/>
    <property type="evidence" value="ECO:0007669"/>
    <property type="project" value="UniProtKB-KW"/>
</dbReference>
<keyword evidence="5" id="KW-0378">Hydrolase</keyword>
<dbReference type="PATRIC" id="fig|319653.3.peg.414"/>
<evidence type="ECO:0000313" key="12">
    <source>
        <dbReference type="Proteomes" id="UP000182818"/>
    </source>
</evidence>
<dbReference type="GO" id="GO:0006526">
    <property type="term" value="P:L-arginine biosynthetic process"/>
    <property type="evidence" value="ECO:0007669"/>
    <property type="project" value="TreeGrafter"/>
</dbReference>
<reference evidence="10 12" key="2">
    <citation type="submission" date="2016-10" db="EMBL/GenBank/DDBJ databases">
        <authorList>
            <person name="Varghese N."/>
            <person name="Submissions S."/>
        </authorList>
    </citation>
    <scope>NUCLEOTIDE SEQUENCE [LARGE SCALE GENOMIC DNA]</scope>
    <source>
        <strain evidence="10 12">CGMCC 1.3889</strain>
    </source>
</reference>